<dbReference type="SMART" id="SM00448">
    <property type="entry name" value="REC"/>
    <property type="match status" value="1"/>
</dbReference>
<accession>A0ABT5SBC7</accession>
<dbReference type="PROSITE" id="PS50110">
    <property type="entry name" value="RESPONSE_REGULATORY"/>
    <property type="match status" value="1"/>
</dbReference>
<reference evidence="3" key="1">
    <citation type="submission" date="2023-02" db="EMBL/GenBank/DDBJ databases">
        <title>Polaribacter ponticola sp. nov., isolated from seawater.</title>
        <authorList>
            <person name="Baek J.H."/>
            <person name="Kim J.M."/>
            <person name="Choi D.G."/>
            <person name="Jeon C.O."/>
        </authorList>
    </citation>
    <scope>NUCLEOTIDE SEQUENCE</scope>
    <source>
        <strain evidence="3">MSW5</strain>
    </source>
</reference>
<proteinExistence type="predicted"/>
<dbReference type="Pfam" id="PF00072">
    <property type="entry name" value="Response_reg"/>
    <property type="match status" value="1"/>
</dbReference>
<dbReference type="PANTHER" id="PTHR45566:SF1">
    <property type="entry name" value="HTH-TYPE TRANSCRIPTIONAL REGULATOR YHJB-RELATED"/>
    <property type="match status" value="1"/>
</dbReference>
<dbReference type="Proteomes" id="UP001151478">
    <property type="component" value="Unassembled WGS sequence"/>
</dbReference>
<keyword evidence="1" id="KW-0597">Phosphoprotein</keyword>
<protein>
    <submittedName>
        <fullName evidence="3">Response regulator</fullName>
    </submittedName>
</protein>
<keyword evidence="4" id="KW-1185">Reference proteome</keyword>
<dbReference type="SUPFAM" id="SSF52172">
    <property type="entry name" value="CheY-like"/>
    <property type="match status" value="1"/>
</dbReference>
<dbReference type="RefSeq" id="WP_274270487.1">
    <property type="nucleotide sequence ID" value="NZ_JAOSLC020000003.1"/>
</dbReference>
<dbReference type="Gene3D" id="3.40.50.2300">
    <property type="match status" value="1"/>
</dbReference>
<evidence type="ECO:0000313" key="4">
    <source>
        <dbReference type="Proteomes" id="UP001151478"/>
    </source>
</evidence>
<feature type="domain" description="Response regulatory" evidence="2">
    <location>
        <begin position="7"/>
        <end position="121"/>
    </location>
</feature>
<dbReference type="InterPro" id="IPR001789">
    <property type="entry name" value="Sig_transdc_resp-reg_receiver"/>
</dbReference>
<evidence type="ECO:0000256" key="1">
    <source>
        <dbReference type="PROSITE-ProRule" id="PRU00169"/>
    </source>
</evidence>
<comment type="caution">
    <text evidence="3">The sequence shown here is derived from an EMBL/GenBank/DDBJ whole genome shotgun (WGS) entry which is preliminary data.</text>
</comment>
<sequence>MKTKLYNLLIIEDNSFIGKNLINASKKINTINRISIATSLKEANLLLNDSDFDIIILDLKLPDGNGIKILKELKEKNKKTKVFVFSISKELKQLCLKYGALAFYDKSKDFDKLIGAIKKVK</sequence>
<gene>
    <name evidence="3" type="ORF">N5A56_013775</name>
</gene>
<evidence type="ECO:0000259" key="2">
    <source>
        <dbReference type="PROSITE" id="PS50110"/>
    </source>
</evidence>
<dbReference type="EMBL" id="JAOSLC020000003">
    <property type="protein sequence ID" value="MDD7915417.1"/>
    <property type="molecule type" value="Genomic_DNA"/>
</dbReference>
<name>A0ABT5SBC7_9FLAO</name>
<dbReference type="PANTHER" id="PTHR45566">
    <property type="entry name" value="HTH-TYPE TRANSCRIPTIONAL REGULATOR YHJB-RELATED"/>
    <property type="match status" value="1"/>
</dbReference>
<feature type="modified residue" description="4-aspartylphosphate" evidence="1">
    <location>
        <position position="58"/>
    </location>
</feature>
<dbReference type="InterPro" id="IPR011006">
    <property type="entry name" value="CheY-like_superfamily"/>
</dbReference>
<dbReference type="InterPro" id="IPR051015">
    <property type="entry name" value="EvgA-like"/>
</dbReference>
<evidence type="ECO:0000313" key="3">
    <source>
        <dbReference type="EMBL" id="MDD7915417.1"/>
    </source>
</evidence>
<organism evidence="3 4">
    <name type="scientific">Polaribacter ponticola</name>
    <dbReference type="NCBI Taxonomy" id="2978475"/>
    <lineage>
        <taxon>Bacteria</taxon>
        <taxon>Pseudomonadati</taxon>
        <taxon>Bacteroidota</taxon>
        <taxon>Flavobacteriia</taxon>
        <taxon>Flavobacteriales</taxon>
        <taxon>Flavobacteriaceae</taxon>
    </lineage>
</organism>